<keyword evidence="2" id="KW-1185">Reference proteome</keyword>
<reference evidence="1 2" key="1">
    <citation type="journal article" date="2018" name="Sci. Rep.">
        <title>Genomic signatures of local adaptation to the degree of environmental predictability in rotifers.</title>
        <authorList>
            <person name="Franch-Gras L."/>
            <person name="Hahn C."/>
            <person name="Garcia-Roger E.M."/>
            <person name="Carmona M.J."/>
            <person name="Serra M."/>
            <person name="Gomez A."/>
        </authorList>
    </citation>
    <scope>NUCLEOTIDE SEQUENCE [LARGE SCALE GENOMIC DNA]</scope>
    <source>
        <strain evidence="1">HYR1</strain>
    </source>
</reference>
<name>A0A3M7Q906_BRAPC</name>
<dbReference type="AlphaFoldDB" id="A0A3M7Q906"/>
<gene>
    <name evidence="1" type="ORF">BpHYR1_044641</name>
</gene>
<comment type="caution">
    <text evidence="1">The sequence shown here is derived from an EMBL/GenBank/DDBJ whole genome shotgun (WGS) entry which is preliminary data.</text>
</comment>
<evidence type="ECO:0000313" key="2">
    <source>
        <dbReference type="Proteomes" id="UP000276133"/>
    </source>
</evidence>
<sequence length="69" mass="8287">MSRSVFHKETIFNIGWKPKLNNLITKSKICSYLRELIRLNNHFLELSHKINKTDILKFFEISTEFLSLF</sequence>
<protein>
    <submittedName>
        <fullName evidence="1">Uncharacterized protein</fullName>
    </submittedName>
</protein>
<accession>A0A3M7Q906</accession>
<proteinExistence type="predicted"/>
<organism evidence="1 2">
    <name type="scientific">Brachionus plicatilis</name>
    <name type="common">Marine rotifer</name>
    <name type="synonym">Brachionus muelleri</name>
    <dbReference type="NCBI Taxonomy" id="10195"/>
    <lineage>
        <taxon>Eukaryota</taxon>
        <taxon>Metazoa</taxon>
        <taxon>Spiralia</taxon>
        <taxon>Gnathifera</taxon>
        <taxon>Rotifera</taxon>
        <taxon>Eurotatoria</taxon>
        <taxon>Monogononta</taxon>
        <taxon>Pseudotrocha</taxon>
        <taxon>Ploima</taxon>
        <taxon>Brachionidae</taxon>
        <taxon>Brachionus</taxon>
    </lineage>
</organism>
<dbReference type="EMBL" id="REGN01007046">
    <property type="protein sequence ID" value="RNA07438.1"/>
    <property type="molecule type" value="Genomic_DNA"/>
</dbReference>
<dbReference type="Proteomes" id="UP000276133">
    <property type="component" value="Unassembled WGS sequence"/>
</dbReference>
<evidence type="ECO:0000313" key="1">
    <source>
        <dbReference type="EMBL" id="RNA07438.1"/>
    </source>
</evidence>